<reference evidence="4 5" key="1">
    <citation type="submission" date="2015-06" db="EMBL/GenBank/DDBJ databases">
        <title>Survival trade-offs in plant roots during colonization by closely related pathogenic and mutualistic fungi.</title>
        <authorList>
            <person name="Hacquard S."/>
            <person name="Kracher B."/>
            <person name="Hiruma K."/>
            <person name="Weinman A."/>
            <person name="Muench P."/>
            <person name="Garrido Oter R."/>
            <person name="Ver Loren van Themaat E."/>
            <person name="Dallerey J.-F."/>
            <person name="Damm U."/>
            <person name="Henrissat B."/>
            <person name="Lespinet O."/>
            <person name="Thon M."/>
            <person name="Kemen E."/>
            <person name="McHardy A.C."/>
            <person name="Schulze-Lefert P."/>
            <person name="O'Connell R.J."/>
        </authorList>
    </citation>
    <scope>NUCLEOTIDE SEQUENCE [LARGE SCALE GENOMIC DNA]</scope>
    <source>
        <strain evidence="4 5">MAFF 238704</strain>
    </source>
</reference>
<evidence type="ECO:0000313" key="5">
    <source>
        <dbReference type="Proteomes" id="UP000076584"/>
    </source>
</evidence>
<dbReference type="Gene3D" id="3.90.25.10">
    <property type="entry name" value="UDP-galactose 4-epimerase, domain 1"/>
    <property type="match status" value="1"/>
</dbReference>
<dbReference type="AlphaFoldDB" id="A0A161WHZ9"/>
<keyword evidence="1" id="KW-0521">NADP</keyword>
<name>A0A161WHZ9_COLIC</name>
<dbReference type="InterPro" id="IPR036291">
    <property type="entry name" value="NAD(P)-bd_dom_sf"/>
</dbReference>
<dbReference type="GO" id="GO:0016491">
    <property type="term" value="F:oxidoreductase activity"/>
    <property type="evidence" value="ECO:0007669"/>
    <property type="project" value="UniProtKB-KW"/>
</dbReference>
<evidence type="ECO:0000256" key="1">
    <source>
        <dbReference type="ARBA" id="ARBA00022857"/>
    </source>
</evidence>
<protein>
    <submittedName>
        <fullName evidence="4">Isoflavone reductase family protein</fullName>
    </submittedName>
</protein>
<dbReference type="InterPro" id="IPR051609">
    <property type="entry name" value="NmrA/Isoflavone_reductase-like"/>
</dbReference>
<dbReference type="Proteomes" id="UP000076584">
    <property type="component" value="Unassembled WGS sequence"/>
</dbReference>
<proteinExistence type="predicted"/>
<evidence type="ECO:0000256" key="2">
    <source>
        <dbReference type="ARBA" id="ARBA00023002"/>
    </source>
</evidence>
<dbReference type="Pfam" id="PF05368">
    <property type="entry name" value="NmrA"/>
    <property type="match status" value="1"/>
</dbReference>
<sequence>MTQPAIVNYHEGLANYIKKVAIVGAGGHIGKAIAEKLLETGKHSVTAITRAGKNSILPDGITKALVDYNDQESLVSALNEQEFLIITLSLNAAPDTHTKLVNAAAKAGVSYVMPNAYSIWAHNEAIQRDIPITKQVLENIAEVQRAGLISITLMNGFWYEWSLTAGPSTFGFDLENRTVTLYDDGKKAINISTWAQCGRAVASLLSQKIRPEDENDRSTTITQWHNKTLLVSSFKISQRDILDSVKRATQTTAKDWKIEYEATEERYKVGAEQLQQGDPSGFLKMMYSRVFYPSGDGDFEPHNNLLGLPSEDLDAATCAALTM</sequence>
<dbReference type="InterPro" id="IPR008030">
    <property type="entry name" value="NmrA-like"/>
</dbReference>
<keyword evidence="5" id="KW-1185">Reference proteome</keyword>
<dbReference type="EMBL" id="LFIW01000911">
    <property type="protein sequence ID" value="KZL84258.1"/>
    <property type="molecule type" value="Genomic_DNA"/>
</dbReference>
<gene>
    <name evidence="4" type="ORF">CI238_09917</name>
</gene>
<dbReference type="PANTHER" id="PTHR47706">
    <property type="entry name" value="NMRA-LIKE FAMILY PROTEIN"/>
    <property type="match status" value="1"/>
</dbReference>
<dbReference type="SUPFAM" id="SSF51735">
    <property type="entry name" value="NAD(P)-binding Rossmann-fold domains"/>
    <property type="match status" value="1"/>
</dbReference>
<keyword evidence="2" id="KW-0560">Oxidoreductase</keyword>
<comment type="caution">
    <text evidence="4">The sequence shown here is derived from an EMBL/GenBank/DDBJ whole genome shotgun (WGS) entry which is preliminary data.</text>
</comment>
<accession>A0A161WHZ9</accession>
<feature type="domain" description="NmrA-like" evidence="3">
    <location>
        <begin position="18"/>
        <end position="118"/>
    </location>
</feature>
<evidence type="ECO:0000313" key="4">
    <source>
        <dbReference type="EMBL" id="KZL84258.1"/>
    </source>
</evidence>
<dbReference type="STRING" id="1573173.A0A161WHZ9"/>
<dbReference type="Gene3D" id="3.40.50.720">
    <property type="entry name" value="NAD(P)-binding Rossmann-like Domain"/>
    <property type="match status" value="1"/>
</dbReference>
<evidence type="ECO:0000259" key="3">
    <source>
        <dbReference type="Pfam" id="PF05368"/>
    </source>
</evidence>
<dbReference type="PANTHER" id="PTHR47706:SF7">
    <property type="entry name" value="CIPA-LIKE, PUTATIVE (AFU_ORTHOLOGUE AFUA_1G01630)-RELATED"/>
    <property type="match status" value="1"/>
</dbReference>
<organism evidence="4 5">
    <name type="scientific">Colletotrichum incanum</name>
    <name type="common">Soybean anthracnose fungus</name>
    <dbReference type="NCBI Taxonomy" id="1573173"/>
    <lineage>
        <taxon>Eukaryota</taxon>
        <taxon>Fungi</taxon>
        <taxon>Dikarya</taxon>
        <taxon>Ascomycota</taxon>
        <taxon>Pezizomycotina</taxon>
        <taxon>Sordariomycetes</taxon>
        <taxon>Hypocreomycetidae</taxon>
        <taxon>Glomerellales</taxon>
        <taxon>Glomerellaceae</taxon>
        <taxon>Colletotrichum</taxon>
        <taxon>Colletotrichum spaethianum species complex</taxon>
    </lineage>
</organism>